<keyword evidence="7" id="KW-1185">Reference proteome</keyword>
<evidence type="ECO:0000259" key="3">
    <source>
        <dbReference type="Pfam" id="PF00652"/>
    </source>
</evidence>
<feature type="region of interest" description="Disordered" evidence="1">
    <location>
        <begin position="933"/>
        <end position="1001"/>
    </location>
</feature>
<keyword evidence="2" id="KW-0732">Signal</keyword>
<dbReference type="Proteomes" id="UP001152797">
    <property type="component" value="Unassembled WGS sequence"/>
</dbReference>
<proteinExistence type="predicted"/>
<comment type="caution">
    <text evidence="4">The sequence shown here is derived from an EMBL/GenBank/DDBJ whole genome shotgun (WGS) entry which is preliminary data.</text>
</comment>
<feature type="region of interest" description="Disordered" evidence="1">
    <location>
        <begin position="2220"/>
        <end position="2271"/>
    </location>
</feature>
<dbReference type="InterPro" id="IPR035992">
    <property type="entry name" value="Ricin_B-like_lectins"/>
</dbReference>
<dbReference type="PROSITE" id="PS50231">
    <property type="entry name" value="RICIN_B_LECTIN"/>
    <property type="match status" value="1"/>
</dbReference>
<dbReference type="SUPFAM" id="SSF49785">
    <property type="entry name" value="Galactose-binding domain-like"/>
    <property type="match status" value="1"/>
</dbReference>
<feature type="compositionally biased region" description="Low complexity" evidence="1">
    <location>
        <begin position="833"/>
        <end position="844"/>
    </location>
</feature>
<accession>A0A9P1GN30</accession>
<name>A0A9P1GN30_9DINO</name>
<feature type="signal peptide" evidence="2">
    <location>
        <begin position="1"/>
        <end position="16"/>
    </location>
</feature>
<reference evidence="4" key="1">
    <citation type="submission" date="2022-10" db="EMBL/GenBank/DDBJ databases">
        <authorList>
            <person name="Chen Y."/>
            <person name="Dougan E. K."/>
            <person name="Chan C."/>
            <person name="Rhodes N."/>
            <person name="Thang M."/>
        </authorList>
    </citation>
    <scope>NUCLEOTIDE SEQUENCE</scope>
</reference>
<evidence type="ECO:0000313" key="6">
    <source>
        <dbReference type="EMBL" id="CAL4805163.1"/>
    </source>
</evidence>
<dbReference type="EMBL" id="CAMXCT010006658">
    <property type="protein sequence ID" value="CAI4017851.1"/>
    <property type="molecule type" value="Genomic_DNA"/>
</dbReference>
<evidence type="ECO:0000313" key="7">
    <source>
        <dbReference type="Proteomes" id="UP001152797"/>
    </source>
</evidence>
<protein>
    <submittedName>
        <fullName evidence="6">Neurotrypsin</fullName>
    </submittedName>
</protein>
<dbReference type="SUPFAM" id="SSF50370">
    <property type="entry name" value="Ricin B-like lectins"/>
    <property type="match status" value="1"/>
</dbReference>
<dbReference type="EMBL" id="CAMXCT030006658">
    <property type="protein sequence ID" value="CAL4805163.1"/>
    <property type="molecule type" value="Genomic_DNA"/>
</dbReference>
<reference evidence="5" key="2">
    <citation type="submission" date="2024-04" db="EMBL/GenBank/DDBJ databases">
        <authorList>
            <person name="Chen Y."/>
            <person name="Shah S."/>
            <person name="Dougan E. K."/>
            <person name="Thang M."/>
            <person name="Chan C."/>
        </authorList>
    </citation>
    <scope>NUCLEOTIDE SEQUENCE [LARGE SCALE GENOMIC DNA]</scope>
</reference>
<feature type="domain" description="Ricin B lectin" evidence="3">
    <location>
        <begin position="37"/>
        <end position="133"/>
    </location>
</feature>
<dbReference type="EMBL" id="CAMXCT020006658">
    <property type="protein sequence ID" value="CAL1171226.1"/>
    <property type="molecule type" value="Genomic_DNA"/>
</dbReference>
<dbReference type="Pfam" id="PF00652">
    <property type="entry name" value="Ricin_B_lectin"/>
    <property type="match status" value="1"/>
</dbReference>
<feature type="chain" id="PRO_5043272945" evidence="2">
    <location>
        <begin position="17"/>
        <end position="2976"/>
    </location>
</feature>
<dbReference type="InterPro" id="IPR008979">
    <property type="entry name" value="Galactose-bd-like_sf"/>
</dbReference>
<gene>
    <name evidence="4" type="ORF">C1SCF055_LOCUS42463</name>
</gene>
<dbReference type="InterPro" id="IPR000772">
    <property type="entry name" value="Ricin_B_lectin"/>
</dbReference>
<organism evidence="4">
    <name type="scientific">Cladocopium goreaui</name>
    <dbReference type="NCBI Taxonomy" id="2562237"/>
    <lineage>
        <taxon>Eukaryota</taxon>
        <taxon>Sar</taxon>
        <taxon>Alveolata</taxon>
        <taxon>Dinophyceae</taxon>
        <taxon>Suessiales</taxon>
        <taxon>Symbiodiniaceae</taxon>
        <taxon>Cladocopium</taxon>
    </lineage>
</organism>
<evidence type="ECO:0000313" key="4">
    <source>
        <dbReference type="EMBL" id="CAI4017851.1"/>
    </source>
</evidence>
<evidence type="ECO:0000256" key="2">
    <source>
        <dbReference type="SAM" id="SignalP"/>
    </source>
</evidence>
<evidence type="ECO:0000256" key="1">
    <source>
        <dbReference type="SAM" id="MobiDB-lite"/>
    </source>
</evidence>
<feature type="compositionally biased region" description="Basic and acidic residues" evidence="1">
    <location>
        <begin position="2220"/>
        <end position="2229"/>
    </location>
</feature>
<evidence type="ECO:0000313" key="5">
    <source>
        <dbReference type="EMBL" id="CAL1171226.1"/>
    </source>
</evidence>
<sequence>MLAVQLVVVAFALAAAEKMQAPSSFMLVSGVSSPREMCLVGMGPAGALLDECTAALAELDGREVWSLTGSGSLTNLAAKKCLAAQPDAAAGSAVELAPCDEAGKSSTWELQANGQIKLGASNMCLSQAGPSPGRADLASSSAVVASSTLDPAHGAALVVDGLASSYWVSKLDEAGPVSLTLEFDKAAPVLEVELDFEFAPSSFVLQSLGASGKWIDEFATDTNILRTAKLPLAGGPAYGVRLVMNKAHATQAVLGGHSIFGVRSFKVLAPLMRPVVEPCVVAAKSSDARDKYFAVAVGSFDPSSGAALRSELPALDSAGAAVAAAVTELAEAVPDARACKKGAAFKSKAGRRQTVSSTRKSLGGAEIGEQEALFVEAKKTIIGPAEYLDPGTCSKRACSEFLYEKLSLICTRSREEPVVNFDNALDVAFNTIVQEQPKQIWETGIWKFIFGNNDSELDFDVWGRPLKRPTPAVWGVEQSALDKEPTGVAKRSRVRSCNFMDVVSFKPDVPWRDQREADLQRSIKLWIAVTSKWDDGCNLVCRLGEMRNEAEVFDMFAHVFSGRAPVTVRKRGMAILKLCDYLEENKLERFPMKELTCYRFMCLQQAEGAPASRLQGTIQALTFCRHVLDVVELQEVLDSKRCQGVSRETCPKERKQASEWSTPWIKHRQELGLTFPPCGLIMPAPDREGAATQRPLESGECGKWLRRLLGAEDAVGANAERRISSHSLKCTMLSFAAKRGLSIPDRLMLGYHSSQMHMAMVYSRDGAAASLLLLEKLIDEISKGIFRPDSTRSGRLVEPMTDASGPQNAEVKIETVLSSEEEESDKAVESESSDSTSESDSSESVVPKLLMRGEVAQRLVRTMSQQPPPGFQQVKVDQLIRADRELWTLLAQDVKGSLKPDAAGAIPLDAAFPRLCQDPRITMFLLPSLATSKAVDKEPPKKPSTAGPSQAAAKSTGGKKRTVSQEPQSNTDKAAPKKGGRKNMNVQHIHQPPPEVSHDPTIINLKGEQLDEFDSAQRAKFSGKLLSDMIFVEVCAGSARLTRTARDFGFNGIAIDHTTQRSCGVDICLFELEDPLQVEELCNFLKSESDNIAAVWIAPSCGTASKARERKLPQLAKLGIEQKAVSFGALFSNTLEEQLQQPDGDAAGRIALGALLRGAKVKPLVAEFGSYISTVAPAQHTGAVEALLPSLPKGARITSRQLWKRGELRVAREESQFLAGAFEMAPEEMVEVCWIGIPSEPKDFVVRAIAAGHPRSLDVHVDETMQKVVELNLLEPPFVLAKKRVEYLKKWTARAKETSAQEEELRKTMPDHVRQEQELEEATWKETEAELTKGWIFLDKEGSTEGKYLGRRFGIKQGAKVRVIDDCTCCGLNLTVGLHEKFRLHSVDFLAAMLGFALRSCPADSRPNLKGRTYDLRSAYKQFAVHPVDRASLRMGVNIPGSTDYAMIGRWDWKSTLRGLLVVAFWWATENRREELHGQLDAFLRDNAMSAKDAERLRGRMIFFEGYTFGRVANAAVKALGRLCTGPRAARTLDTSSRSALQFLKQRVLDGPPLTIERALHSTWFIFTDGACDQVAKTGSIGGVLYSPSGECLRFFGESVPAKLLDDLFSRSKNPIHELEVLPILVAASLWGDLFPHSQVVYFIDNESSRMACIRGAHQPPQLEVFCVEPCYFCGLQCRKDPYVCQLDDTVDGEPFGLQPTAMDHSEFSGEPFGLQPTAMDHSEFSPSSFGHKEQADNDVTFSNAGVDGHDFETFSQFQAFAFGGDHLDTERLEPLASQSDGGVEVPSSAYGAQRCAMSLAVEPPKFFWETDPFLKTVFCDDSIPMPSLKRPQQPIDVTGQGSPEVWDLLRRPKSRAVSSLCADVIRHVEIKDELDKRRSMISNWSSLVCIDLEAFSLGDALLAEGKVISHADVEHSIAACFARKATSTLSKRFYALNKYVNFCCRNGHQFFPVRESVVFTYLGLRGDLADLGTTRVDGLSIELAKRAGPIRQVPALTVQQVMQLEKLVASTEDLRDAAIFGGMLVLMYACGRFSDGQRAINMILDGDLETLDPAALGGQGFLELQVLGHKGARSDVLRRTFLPLVASIYTLAGVDWFKAWIQARNALELTTSGKLNKPFLCRFSPSGAALDQELTSPECSLLLNRALKVDEKSEHAVRSHSLKTTPLAWCCKHGVDLATRRLLGHHLDPSSKSAETYACDSMALAVRTLETVLNDIKSGKFRPDESRSGRFVQVREPPAAQVTAGESDDSDSDYVPSSSSGESDEEPFSVPSESSLLWHLVVPQLRPGYIDVPDGVLVFRNNVSGVQHMKTPGRLKLMCGRRQTDRYTFYAGKPIQGVALCQLDQERFQGLVDIVCPRGASLGVQASLKQLAYEALTVAVAAIKQRVETPSDDAAKKLPPQEKDQRLRTLKQKITGFDVSGDYEPGHCVIDAFAGMLEESVLKFWPLSKCVSREQELQSVKADKQVIMLENQQLQVKARSTELTADLGNELRVHMAFIRRGLALDMANLATYEVHEKVMREFMSHLTRQPPPGFKGPTIESVLRADKELWTRVADRVRSDLRPDRTGSLPVDAALTELCTSAAVVFHLLPLPGSGSSNAPTKRKTPDEAPTKTQALRRKGFQVFSVDHKAVKGIPVLVIDLNSDAQLKIFEELVQQRRLLYVHFAPPCGTASKARAIRLGLKNEPKPLRSMQYPMGLPHLKGLQKERVRLANRLYALTKRFLVELQKQGIGWSVENPSSSLMWLTDQFVEFMQTFGDVIYGVVFHTCMFGAARKKETALWTNIMELCQLSRSCTGDHPHAAWGLTPTGTFATADECAYNSTLCAHWAAAIEQYAIRRGLQPAPATLDNVGPDHLHLKDKVNRAILGALPRGSKMPPLLTDFLREEIVEIQRFPCLAQAKPGARLTDNTVFPKGSRLLHVWNDYGGLQNSGPSDVEEVHAPTHEGETRLLAKVGMPVPPLDYLAMVTKLVHPDRSE</sequence>
<dbReference type="Gene3D" id="2.80.10.50">
    <property type="match status" value="1"/>
</dbReference>
<feature type="region of interest" description="Disordered" evidence="1">
    <location>
        <begin position="789"/>
        <end position="847"/>
    </location>
</feature>